<dbReference type="OrthoDB" id="10265969at2759"/>
<evidence type="ECO:0000313" key="3">
    <source>
        <dbReference type="EMBL" id="GER32298.1"/>
    </source>
</evidence>
<dbReference type="GO" id="GO:0000785">
    <property type="term" value="C:chromatin"/>
    <property type="evidence" value="ECO:0007669"/>
    <property type="project" value="TreeGrafter"/>
</dbReference>
<dbReference type="EMBL" id="BKCP01004583">
    <property type="protein sequence ID" value="GER32298.1"/>
    <property type="molecule type" value="Genomic_DNA"/>
</dbReference>
<dbReference type="GO" id="GO:0000122">
    <property type="term" value="P:negative regulation of transcription by RNA polymerase II"/>
    <property type="evidence" value="ECO:0007669"/>
    <property type="project" value="TreeGrafter"/>
</dbReference>
<accession>A0A5A7PI73</accession>
<evidence type="ECO:0000259" key="2">
    <source>
        <dbReference type="Pfam" id="PF16879"/>
    </source>
</evidence>
<keyword evidence="1" id="KW-0678">Repressor</keyword>
<dbReference type="PANTHER" id="PTHR12346:SF0">
    <property type="entry name" value="SIN3A, ISOFORM G"/>
    <property type="match status" value="1"/>
</dbReference>
<dbReference type="InterPro" id="IPR039774">
    <property type="entry name" value="Sin3-like"/>
</dbReference>
<comment type="caution">
    <text evidence="3">The sequence shown here is derived from an EMBL/GenBank/DDBJ whole genome shotgun (WGS) entry which is preliminary data.</text>
</comment>
<gene>
    <name evidence="3" type="ORF">STAS_08348</name>
</gene>
<organism evidence="3 4">
    <name type="scientific">Striga asiatica</name>
    <name type="common">Asiatic witchweed</name>
    <name type="synonym">Buchnera asiatica</name>
    <dbReference type="NCBI Taxonomy" id="4170"/>
    <lineage>
        <taxon>Eukaryota</taxon>
        <taxon>Viridiplantae</taxon>
        <taxon>Streptophyta</taxon>
        <taxon>Embryophyta</taxon>
        <taxon>Tracheophyta</taxon>
        <taxon>Spermatophyta</taxon>
        <taxon>Magnoliopsida</taxon>
        <taxon>eudicotyledons</taxon>
        <taxon>Gunneridae</taxon>
        <taxon>Pentapetalae</taxon>
        <taxon>asterids</taxon>
        <taxon>lamiids</taxon>
        <taxon>Lamiales</taxon>
        <taxon>Orobanchaceae</taxon>
        <taxon>Buchnereae</taxon>
        <taxon>Striga</taxon>
    </lineage>
</organism>
<dbReference type="Pfam" id="PF16879">
    <property type="entry name" value="Sin3a_C"/>
    <property type="match status" value="1"/>
</dbReference>
<keyword evidence="4" id="KW-1185">Reference proteome</keyword>
<dbReference type="InterPro" id="IPR031693">
    <property type="entry name" value="Sin3_C"/>
</dbReference>
<reference evidence="4" key="1">
    <citation type="journal article" date="2019" name="Curr. Biol.">
        <title>Genome Sequence of Striga asiatica Provides Insight into the Evolution of Plant Parasitism.</title>
        <authorList>
            <person name="Yoshida S."/>
            <person name="Kim S."/>
            <person name="Wafula E.K."/>
            <person name="Tanskanen J."/>
            <person name="Kim Y.M."/>
            <person name="Honaas L."/>
            <person name="Yang Z."/>
            <person name="Spallek T."/>
            <person name="Conn C.E."/>
            <person name="Ichihashi Y."/>
            <person name="Cheong K."/>
            <person name="Cui S."/>
            <person name="Der J.P."/>
            <person name="Gundlach H."/>
            <person name="Jiao Y."/>
            <person name="Hori C."/>
            <person name="Ishida J.K."/>
            <person name="Kasahara H."/>
            <person name="Kiba T."/>
            <person name="Kim M.S."/>
            <person name="Koo N."/>
            <person name="Laohavisit A."/>
            <person name="Lee Y.H."/>
            <person name="Lumba S."/>
            <person name="McCourt P."/>
            <person name="Mortimer J.C."/>
            <person name="Mutuku J.M."/>
            <person name="Nomura T."/>
            <person name="Sasaki-Sekimoto Y."/>
            <person name="Seto Y."/>
            <person name="Wang Y."/>
            <person name="Wakatake T."/>
            <person name="Sakakibara H."/>
            <person name="Demura T."/>
            <person name="Yamaguchi S."/>
            <person name="Yoneyama K."/>
            <person name="Manabe R.I."/>
            <person name="Nelson D.C."/>
            <person name="Schulman A.H."/>
            <person name="Timko M.P."/>
            <person name="dePamphilis C.W."/>
            <person name="Choi D."/>
            <person name="Shirasu K."/>
        </authorList>
    </citation>
    <scope>NUCLEOTIDE SEQUENCE [LARGE SCALE GENOMIC DNA]</scope>
    <source>
        <strain evidence="4">cv. UVA1</strain>
    </source>
</reference>
<dbReference type="AlphaFoldDB" id="A0A5A7PI73"/>
<dbReference type="PANTHER" id="PTHR12346">
    <property type="entry name" value="SIN3B-RELATED"/>
    <property type="match status" value="1"/>
</dbReference>
<dbReference type="GO" id="GO:0000118">
    <property type="term" value="C:histone deacetylase complex"/>
    <property type="evidence" value="ECO:0007669"/>
    <property type="project" value="TreeGrafter"/>
</dbReference>
<feature type="domain" description="Sin3 C-terminal" evidence="2">
    <location>
        <begin position="104"/>
        <end position="352"/>
    </location>
</feature>
<evidence type="ECO:0000313" key="4">
    <source>
        <dbReference type="Proteomes" id="UP000325081"/>
    </source>
</evidence>
<dbReference type="Proteomes" id="UP000325081">
    <property type="component" value="Unassembled WGS sequence"/>
</dbReference>
<sequence>MKSAIKQASFLEEGTSNSVGVKDIKEEDLSVALKEPDCAFETVPTLSQGPLSENVVFDESEGEADVSESDGTEQIVDRFVGKEKSLALRVSTGLRGGVESCGVFYGNDSFFLLFRLHQMLYDRMMSAKLHSSSSANKWKISNGANQTDSYAGFKNALRSLLNGSFDNAKFEDECRAIFGAQSYVLFTLGKLMHKLVKQLQTIASDEMDNKLLQLYSYERSRNTKLFSDEVYHVNARFLLPNDNLYRIECLHYPTRLTIQLMRNENEKFESISVSMDPEFADYVKNELLMVIPERIWKLGLYLKRNKRKLYNGDESSDFEKAMEGLVIHNGVKMKVNSLTKKVAYVLATEDFMYRTKGRRRVLYQ</sequence>
<proteinExistence type="predicted"/>
<name>A0A5A7PI73_STRAF</name>
<dbReference type="GO" id="GO:0003714">
    <property type="term" value="F:transcription corepressor activity"/>
    <property type="evidence" value="ECO:0007669"/>
    <property type="project" value="InterPro"/>
</dbReference>
<protein>
    <submittedName>
        <fullName evidence="3">Paired amphipathic helix protein Sin3</fullName>
    </submittedName>
</protein>
<evidence type="ECO:0000256" key="1">
    <source>
        <dbReference type="ARBA" id="ARBA00022491"/>
    </source>
</evidence>